<dbReference type="EMBL" id="MT141366">
    <property type="protein sequence ID" value="QJA59347.1"/>
    <property type="molecule type" value="Genomic_DNA"/>
</dbReference>
<evidence type="ECO:0000256" key="1">
    <source>
        <dbReference type="SAM" id="Coils"/>
    </source>
</evidence>
<feature type="coiled-coil region" evidence="1">
    <location>
        <begin position="3"/>
        <end position="30"/>
    </location>
</feature>
<name>A0A6M3IQF9_9ZZZZ</name>
<organism evidence="2">
    <name type="scientific">viral metagenome</name>
    <dbReference type="NCBI Taxonomy" id="1070528"/>
    <lineage>
        <taxon>unclassified sequences</taxon>
        <taxon>metagenomes</taxon>
        <taxon>organismal metagenomes</taxon>
    </lineage>
</organism>
<keyword evidence="1" id="KW-0175">Coiled coil</keyword>
<evidence type="ECO:0000313" key="2">
    <source>
        <dbReference type="EMBL" id="QJA59347.1"/>
    </source>
</evidence>
<gene>
    <name evidence="2" type="ORF">MM415B01304_0003</name>
</gene>
<accession>A0A6M3IQF9</accession>
<dbReference type="AlphaFoldDB" id="A0A6M3IQF9"/>
<protein>
    <submittedName>
        <fullName evidence="2">Uncharacterized protein</fullName>
    </submittedName>
</protein>
<proteinExistence type="predicted"/>
<reference evidence="2" key="1">
    <citation type="submission" date="2020-03" db="EMBL/GenBank/DDBJ databases">
        <title>The deep terrestrial virosphere.</title>
        <authorList>
            <person name="Holmfeldt K."/>
            <person name="Nilsson E."/>
            <person name="Simone D."/>
            <person name="Lopez-Fernandez M."/>
            <person name="Wu X."/>
            <person name="de Brujin I."/>
            <person name="Lundin D."/>
            <person name="Andersson A."/>
            <person name="Bertilsson S."/>
            <person name="Dopson M."/>
        </authorList>
    </citation>
    <scope>NUCLEOTIDE SEQUENCE</scope>
    <source>
        <strain evidence="2">MM415B01304</strain>
    </source>
</reference>
<sequence>MEYSELNIRLTALEANVRRLFDRVADVEGRKPPLKSYSRDGVVWTQFEHDMLNDRLDQMVSDMSIEFSRTQNAIWWAIYKYAGEKKYYAGEKKY</sequence>